<feature type="coiled-coil region" evidence="1">
    <location>
        <begin position="185"/>
        <end position="212"/>
    </location>
</feature>
<dbReference type="STRING" id="4790.A0A0W8C219"/>
<feature type="region of interest" description="Disordered" evidence="2">
    <location>
        <begin position="541"/>
        <end position="608"/>
    </location>
</feature>
<dbReference type="EMBL" id="LNFO01005408">
    <property type="protein sequence ID" value="KUF78147.1"/>
    <property type="molecule type" value="Genomic_DNA"/>
</dbReference>
<comment type="caution">
    <text evidence="3">The sequence shown here is derived from an EMBL/GenBank/DDBJ whole genome shotgun (WGS) entry which is preliminary data.</text>
</comment>
<evidence type="ECO:0000313" key="4">
    <source>
        <dbReference type="Proteomes" id="UP000052943"/>
    </source>
</evidence>
<feature type="compositionally biased region" description="Low complexity" evidence="2">
    <location>
        <begin position="545"/>
        <end position="557"/>
    </location>
</feature>
<feature type="coiled-coil region" evidence="1">
    <location>
        <begin position="121"/>
        <end position="148"/>
    </location>
</feature>
<protein>
    <submittedName>
        <fullName evidence="3">M96 mating-specific protein family</fullName>
    </submittedName>
</protein>
<sequence>MAFLDDEDAMRAFGATLNFVEEYANDSLNPPSLPSLIDSSDASSSLAFRLSDAIPSELLEDDNASTTNTSMTLPLVMAEQLANSTGAGFQIGTSSAPKPQPSKQRKSNRPRKPQANPNRVRNELRFELAYLREKVSQLEQELSSLQLNTEVKILRDGRTKQNGDAVSNTQLASSPQVLGAWKGIAGRQRQRREDAERENARLRIIVERQRKVAVDLSELLRKRMTECANVSDPYVSERRLSRVIDFRGDTGEFQELFQHLEDAYLEADDVLQANGLATMDIPTHDVHIREGVGGKYLEFFSNKALPFPLQQTSEAAWDHFKGVDKHWGNGGLYEKATKNLDQPYTVLEDFTKEMFSNNSKADMQLKQIVRRYVDPDRDIIVFVSKVSPIEIKNKAIAGLTYHLRGYVITKKSPVSVPGHDLSLLQFCSRISIDKEPGVSYNPNHIRALTRFLIGNTVGNIRCYQERIENALVDQNLRKQLVPKTTGMELVGGDDDMRAFEATLSFVEEYASDAFTSMDLPNLSVTSDVSSSFSFRLEDQIPPADVVPSSSSSPTSSVGTIDTSAMTPINSTGRFSMGVSNDAPTTTQASKPRKSTRKRKPQANPNRARNELRFELAFLREKVTQLQQELQSLQPTQDKMICDGESTLATTSNGRSRPSSQVLCAWKGVADRQLRRREDSERENARLRLNVEHQRKVAIDLTKLLRKRMAECAESQDPSVKENRFTRVLDYHGDLAEFQELFPILEETYHGLDTVLEETGLATMDIPTEDVHIREGVGGKYVEFFANKVLPFGLSDTTEAAWDHFKGIDKHCGNGELYEKAAMNLDQPFTIIEDFTKEVYSNSSRADMEMKQIVRRYVEPDRDVIIFVCRGKPIEIKHKAIAGLTYHLRSYVVAKRAPASTADHDLSLLQFCSRISIDKEPGVVYDPVHVRALTRFLIGNTAGNLRCYQERIENALVDQALKRQLQ</sequence>
<feature type="compositionally biased region" description="Basic residues" evidence="2">
    <location>
        <begin position="590"/>
        <end position="600"/>
    </location>
</feature>
<dbReference type="PANTHER" id="PTHR35796">
    <property type="entry name" value="HYPOTHETICAL CYTOSOLIC PROTEIN"/>
    <property type="match status" value="1"/>
</dbReference>
<reference evidence="3 4" key="1">
    <citation type="submission" date="2015-11" db="EMBL/GenBank/DDBJ databases">
        <title>Genomes and virulence difference between two physiological races of Phytophthora nicotianae.</title>
        <authorList>
            <person name="Liu H."/>
            <person name="Ma X."/>
            <person name="Yu H."/>
            <person name="Fang D."/>
            <person name="Li Y."/>
            <person name="Wang X."/>
            <person name="Wang W."/>
            <person name="Dong Y."/>
            <person name="Xiao B."/>
        </authorList>
    </citation>
    <scope>NUCLEOTIDE SEQUENCE [LARGE SCALE GENOMIC DNA]</scope>
    <source>
        <strain evidence="4">race 0</strain>
    </source>
</reference>
<dbReference type="AlphaFoldDB" id="A0A0W8C219"/>
<dbReference type="Proteomes" id="UP000052943">
    <property type="component" value="Unassembled WGS sequence"/>
</dbReference>
<feature type="compositionally biased region" description="Polar residues" evidence="2">
    <location>
        <begin position="87"/>
        <end position="97"/>
    </location>
</feature>
<feature type="region of interest" description="Disordered" evidence="2">
    <location>
        <begin position="87"/>
        <end position="121"/>
    </location>
</feature>
<organism evidence="3 4">
    <name type="scientific">Phytophthora nicotianae</name>
    <name type="common">Potato buckeye rot agent</name>
    <name type="synonym">Phytophthora parasitica</name>
    <dbReference type="NCBI Taxonomy" id="4792"/>
    <lineage>
        <taxon>Eukaryota</taxon>
        <taxon>Sar</taxon>
        <taxon>Stramenopiles</taxon>
        <taxon>Oomycota</taxon>
        <taxon>Peronosporomycetes</taxon>
        <taxon>Peronosporales</taxon>
        <taxon>Peronosporaceae</taxon>
        <taxon>Phytophthora</taxon>
    </lineage>
</organism>
<keyword evidence="1" id="KW-0175">Coiled coil</keyword>
<dbReference type="PANTHER" id="PTHR35796:SF3">
    <property type="entry name" value="BHLH DOMAIN-CONTAINING PROTEIN"/>
    <property type="match status" value="1"/>
</dbReference>
<accession>A0A0W8C219</accession>
<evidence type="ECO:0000256" key="1">
    <source>
        <dbReference type="SAM" id="Coils"/>
    </source>
</evidence>
<evidence type="ECO:0000313" key="3">
    <source>
        <dbReference type="EMBL" id="KUF78147.1"/>
    </source>
</evidence>
<feature type="compositionally biased region" description="Basic residues" evidence="2">
    <location>
        <begin position="103"/>
        <end position="112"/>
    </location>
</feature>
<dbReference type="OrthoDB" id="62280at2759"/>
<feature type="compositionally biased region" description="Polar residues" evidence="2">
    <location>
        <begin position="558"/>
        <end position="588"/>
    </location>
</feature>
<name>A0A0W8C219_PHYNI</name>
<feature type="coiled-coil region" evidence="1">
    <location>
        <begin position="669"/>
        <end position="696"/>
    </location>
</feature>
<gene>
    <name evidence="3" type="ORF">AM587_10014356</name>
</gene>
<proteinExistence type="predicted"/>
<evidence type="ECO:0000256" key="2">
    <source>
        <dbReference type="SAM" id="MobiDB-lite"/>
    </source>
</evidence>